<feature type="transmembrane region" description="Helical" evidence="5">
    <location>
        <begin position="273"/>
        <end position="292"/>
    </location>
</feature>
<keyword evidence="2 5" id="KW-0812">Transmembrane</keyword>
<feature type="transmembrane region" description="Helical" evidence="5">
    <location>
        <begin position="231"/>
        <end position="252"/>
    </location>
</feature>
<feature type="transmembrane region" description="Helical" evidence="5">
    <location>
        <begin position="474"/>
        <end position="493"/>
    </location>
</feature>
<reference evidence="7 8" key="1">
    <citation type="submission" date="2018-10" db="EMBL/GenBank/DDBJ databases">
        <title>Fifty Aureobasidium pullulans genomes reveal a recombining polyextremotolerant generalist.</title>
        <authorList>
            <person name="Gostincar C."/>
            <person name="Turk M."/>
            <person name="Zajc J."/>
            <person name="Gunde-Cimerman N."/>
        </authorList>
    </citation>
    <scope>NUCLEOTIDE SEQUENCE [LARGE SCALE GENOMIC DNA]</scope>
    <source>
        <strain evidence="7 8">EXF-11900</strain>
    </source>
</reference>
<evidence type="ECO:0000313" key="8">
    <source>
        <dbReference type="Proteomes" id="UP000304951"/>
    </source>
</evidence>
<feature type="transmembrane region" description="Helical" evidence="5">
    <location>
        <begin position="411"/>
        <end position="428"/>
    </location>
</feature>
<feature type="transmembrane region" description="Helical" evidence="5">
    <location>
        <begin position="379"/>
        <end position="399"/>
    </location>
</feature>
<dbReference type="PANTHER" id="PTHR23501">
    <property type="entry name" value="MAJOR FACILITATOR SUPERFAMILY"/>
    <property type="match status" value="1"/>
</dbReference>
<feature type="transmembrane region" description="Helical" evidence="5">
    <location>
        <begin position="440"/>
        <end position="462"/>
    </location>
</feature>
<protein>
    <submittedName>
        <fullName evidence="7">MFS general substrate transporter</fullName>
    </submittedName>
</protein>
<dbReference type="GO" id="GO:0015174">
    <property type="term" value="F:basic amino acid transmembrane transporter activity"/>
    <property type="evidence" value="ECO:0007669"/>
    <property type="project" value="TreeGrafter"/>
</dbReference>
<evidence type="ECO:0000256" key="1">
    <source>
        <dbReference type="ARBA" id="ARBA00004141"/>
    </source>
</evidence>
<sequence>MTARPALEVPLVASENTIEQETTPLLGQENSNDDLETQRNDFVSESQHEQTERSVFGIISVLLIGVFVSQADTTLVFATYAHITSEFIRLGGGSWIDGSWIVTSFGLATCATQPMYGRLSQIFGRKPILQMSYLLFLIGTAIAGLARNMMQMIIGRIIQGAGSAGMVSMVSILLTGTSIFNSSRGYSLTFYRFGTITRGGSISELCQYLFHRRTKLWRANRRLSDSNDRMAMTRAFIGQCPLLLLSISLVWWKLEEPQHEVELKQSVWTKLKRIDFVGAFFMSVAILAFITAFDLGSKKANTSVLITLVVIGVSAGALFALTERFWAKEPIFPLELLGQHAVITSYSIIFIQTGIQVALMFLVPLYFQVTANASMGEAGAHLVPAVFGNTLGGLAVGAWIKRTGRYKPPTILASMSAMICFSLLLVLWRGHTSTAGSLVIFFGGCASGMANSAVFVGLTAGVEKHQMAIATTGMYLSSNIAMVAGVSAASAIFQSALRSNLHQALGRMVGGDEIAGRVLADVAYVQTLHGGLRRLVIRAFVASFRRTFSVQIALASMALVIGILSRQKKITR</sequence>
<evidence type="ECO:0000259" key="6">
    <source>
        <dbReference type="PROSITE" id="PS50850"/>
    </source>
</evidence>
<dbReference type="AlphaFoldDB" id="A0A4S8RZM3"/>
<comment type="subcellular location">
    <subcellularLocation>
        <location evidence="1">Membrane</location>
        <topology evidence="1">Multi-pass membrane protein</topology>
    </subcellularLocation>
</comment>
<feature type="transmembrane region" description="Helical" evidence="5">
    <location>
        <begin position="548"/>
        <end position="565"/>
    </location>
</feature>
<name>A0A4S8RZM3_AURPU</name>
<feature type="domain" description="Major facilitator superfamily (MFS) profile" evidence="6">
    <location>
        <begin position="58"/>
        <end position="570"/>
    </location>
</feature>
<feature type="transmembrane region" description="Helical" evidence="5">
    <location>
        <begin position="95"/>
        <end position="116"/>
    </location>
</feature>
<gene>
    <name evidence="7" type="ORF">D6D28_10382</name>
</gene>
<dbReference type="Proteomes" id="UP000304951">
    <property type="component" value="Unassembled WGS sequence"/>
</dbReference>
<dbReference type="PROSITE" id="PS50850">
    <property type="entry name" value="MFS"/>
    <property type="match status" value="1"/>
</dbReference>
<proteinExistence type="predicted"/>
<dbReference type="PANTHER" id="PTHR23501:SF33">
    <property type="entry name" value="MAJOR FACILITATOR SUPERFAMILY (MFS) PROFILE DOMAIN-CONTAINING PROTEIN"/>
    <property type="match status" value="1"/>
</dbReference>
<dbReference type="Gene3D" id="1.20.1250.20">
    <property type="entry name" value="MFS general substrate transporter like domains"/>
    <property type="match status" value="1"/>
</dbReference>
<accession>A0A4S8RZM3</accession>
<evidence type="ECO:0000256" key="2">
    <source>
        <dbReference type="ARBA" id="ARBA00022692"/>
    </source>
</evidence>
<dbReference type="GO" id="GO:0000329">
    <property type="term" value="C:fungal-type vacuole membrane"/>
    <property type="evidence" value="ECO:0007669"/>
    <property type="project" value="TreeGrafter"/>
</dbReference>
<evidence type="ECO:0000313" key="7">
    <source>
        <dbReference type="EMBL" id="THV63802.1"/>
    </source>
</evidence>
<keyword evidence="3 5" id="KW-1133">Transmembrane helix</keyword>
<dbReference type="InterPro" id="IPR036259">
    <property type="entry name" value="MFS_trans_sf"/>
</dbReference>
<evidence type="ECO:0000256" key="5">
    <source>
        <dbReference type="SAM" id="Phobius"/>
    </source>
</evidence>
<dbReference type="EMBL" id="QZAF01001032">
    <property type="protein sequence ID" value="THV63802.1"/>
    <property type="molecule type" value="Genomic_DNA"/>
</dbReference>
<dbReference type="Gene3D" id="1.20.1720.10">
    <property type="entry name" value="Multidrug resistance protein D"/>
    <property type="match status" value="1"/>
</dbReference>
<feature type="transmembrane region" description="Helical" evidence="5">
    <location>
        <begin position="304"/>
        <end position="322"/>
    </location>
</feature>
<dbReference type="SUPFAM" id="SSF103473">
    <property type="entry name" value="MFS general substrate transporter"/>
    <property type="match status" value="1"/>
</dbReference>
<organism evidence="7 8">
    <name type="scientific">Aureobasidium pullulans</name>
    <name type="common">Black yeast</name>
    <name type="synonym">Pullularia pullulans</name>
    <dbReference type="NCBI Taxonomy" id="5580"/>
    <lineage>
        <taxon>Eukaryota</taxon>
        <taxon>Fungi</taxon>
        <taxon>Dikarya</taxon>
        <taxon>Ascomycota</taxon>
        <taxon>Pezizomycotina</taxon>
        <taxon>Dothideomycetes</taxon>
        <taxon>Dothideomycetidae</taxon>
        <taxon>Dothideales</taxon>
        <taxon>Saccotheciaceae</taxon>
        <taxon>Aureobasidium</taxon>
    </lineage>
</organism>
<feature type="transmembrane region" description="Helical" evidence="5">
    <location>
        <begin position="343"/>
        <end position="367"/>
    </location>
</feature>
<feature type="transmembrane region" description="Helical" evidence="5">
    <location>
        <begin position="158"/>
        <end position="180"/>
    </location>
</feature>
<evidence type="ECO:0000256" key="3">
    <source>
        <dbReference type="ARBA" id="ARBA00022989"/>
    </source>
</evidence>
<dbReference type="InterPro" id="IPR011701">
    <property type="entry name" value="MFS"/>
</dbReference>
<keyword evidence="4 5" id="KW-0472">Membrane</keyword>
<feature type="transmembrane region" description="Helical" evidence="5">
    <location>
        <begin position="55"/>
        <end position="83"/>
    </location>
</feature>
<feature type="transmembrane region" description="Helical" evidence="5">
    <location>
        <begin position="128"/>
        <end position="146"/>
    </location>
</feature>
<comment type="caution">
    <text evidence="7">The sequence shown here is derived from an EMBL/GenBank/DDBJ whole genome shotgun (WGS) entry which is preliminary data.</text>
</comment>
<dbReference type="InterPro" id="IPR020846">
    <property type="entry name" value="MFS_dom"/>
</dbReference>
<evidence type="ECO:0000256" key="4">
    <source>
        <dbReference type="ARBA" id="ARBA00023136"/>
    </source>
</evidence>
<dbReference type="Pfam" id="PF07690">
    <property type="entry name" value="MFS_1"/>
    <property type="match status" value="1"/>
</dbReference>